<dbReference type="EMBL" id="RAWM01000028">
    <property type="protein sequence ID" value="RKH69967.1"/>
    <property type="molecule type" value="Genomic_DNA"/>
</dbReference>
<dbReference type="OrthoDB" id="9799147at2"/>
<evidence type="ECO:0000313" key="5">
    <source>
        <dbReference type="Proteomes" id="UP000282656"/>
    </source>
</evidence>
<keyword evidence="5" id="KW-1185">Reference proteome</keyword>
<reference evidence="5" key="1">
    <citation type="submission" date="2018-09" db="EMBL/GenBank/DDBJ databases">
        <authorList>
            <person name="Livingstone P.G."/>
            <person name="Whitworth D.E."/>
        </authorList>
    </citation>
    <scope>NUCLEOTIDE SEQUENCE [LARGE SCALE GENOMIC DNA]</scope>
    <source>
        <strain evidence="5">AB047A</strain>
    </source>
</reference>
<accession>A0A3A8QN74</accession>
<evidence type="ECO:0000256" key="3">
    <source>
        <dbReference type="ARBA" id="ARBA00023315"/>
    </source>
</evidence>
<dbReference type="PANTHER" id="PTHR36449">
    <property type="entry name" value="ACETYLTRANSFERASE-RELATED"/>
    <property type="match status" value="1"/>
</dbReference>
<dbReference type="InterPro" id="IPR016181">
    <property type="entry name" value="Acyl_CoA_acyltransferase"/>
</dbReference>
<dbReference type="PANTHER" id="PTHR36449:SF1">
    <property type="entry name" value="ACETYLTRANSFERASE"/>
    <property type="match status" value="1"/>
</dbReference>
<protein>
    <submittedName>
        <fullName evidence="4">GNAT family N-acetyltransferase</fullName>
    </submittedName>
</protein>
<dbReference type="RefSeq" id="WP_120548711.1">
    <property type="nucleotide sequence ID" value="NZ_RAWM01000028.1"/>
</dbReference>
<keyword evidence="3" id="KW-0012">Acyltransferase</keyword>
<comment type="caution">
    <text evidence="4">The sequence shown here is derived from an EMBL/GenBank/DDBJ whole genome shotgun (WGS) entry which is preliminary data.</text>
</comment>
<sequence>MPSSGSASQALALPPFRLRTRMDGRSGFECEHEELNRFFRESAGQNNEADVNRTWVLPRPEERPDLPPVLGFYTLALCEVSSDTFRQVTRSKRMPSYRAYPAVLIGRLARHRLCRGFGIGESLLGDAHLRAMEISRQGGGVAIIVDAKDEHAQAFYSKYGYEVLPDQQSWPRKMLIAMKVLLAAEQQAF</sequence>
<keyword evidence="2 4" id="KW-0808">Transferase</keyword>
<organism evidence="4 5">
    <name type="scientific">Corallococcus interemptor</name>
    <dbReference type="NCBI Taxonomy" id="2316720"/>
    <lineage>
        <taxon>Bacteria</taxon>
        <taxon>Pseudomonadati</taxon>
        <taxon>Myxococcota</taxon>
        <taxon>Myxococcia</taxon>
        <taxon>Myxococcales</taxon>
        <taxon>Cystobacterineae</taxon>
        <taxon>Myxococcaceae</taxon>
        <taxon>Corallococcus</taxon>
    </lineage>
</organism>
<dbReference type="Proteomes" id="UP000282656">
    <property type="component" value="Unassembled WGS sequence"/>
</dbReference>
<dbReference type="Gene3D" id="3.40.630.30">
    <property type="match status" value="1"/>
</dbReference>
<dbReference type="GO" id="GO:0016746">
    <property type="term" value="F:acyltransferase activity"/>
    <property type="evidence" value="ECO:0007669"/>
    <property type="project" value="UniProtKB-KW"/>
</dbReference>
<dbReference type="AlphaFoldDB" id="A0A3A8QN74"/>
<evidence type="ECO:0000256" key="2">
    <source>
        <dbReference type="ARBA" id="ARBA00022679"/>
    </source>
</evidence>
<name>A0A3A8QN74_9BACT</name>
<keyword evidence="1" id="KW-1277">Toxin-antitoxin system</keyword>
<proteinExistence type="predicted"/>
<dbReference type="SUPFAM" id="SSF55729">
    <property type="entry name" value="Acyl-CoA N-acyltransferases (Nat)"/>
    <property type="match status" value="1"/>
</dbReference>
<evidence type="ECO:0000256" key="1">
    <source>
        <dbReference type="ARBA" id="ARBA00022649"/>
    </source>
</evidence>
<gene>
    <name evidence="4" type="ORF">D7X96_13285</name>
</gene>
<evidence type="ECO:0000313" key="4">
    <source>
        <dbReference type="EMBL" id="RKH69967.1"/>
    </source>
</evidence>